<dbReference type="Proteomes" id="UP000037395">
    <property type="component" value="Unassembled WGS sequence"/>
</dbReference>
<gene>
    <name evidence="1" type="ORF">HS99_0002185</name>
</gene>
<evidence type="ECO:0000313" key="1">
    <source>
        <dbReference type="EMBL" id="OEV39520.1"/>
    </source>
</evidence>
<name>A0A1E7NFN6_KITAU</name>
<evidence type="ECO:0000313" key="2">
    <source>
        <dbReference type="Proteomes" id="UP000037395"/>
    </source>
</evidence>
<dbReference type="AlphaFoldDB" id="A0A1E7NFN6"/>
<keyword evidence="2" id="KW-1185">Reference proteome</keyword>
<reference evidence="1" key="1">
    <citation type="submission" date="2016-08" db="EMBL/GenBank/DDBJ databases">
        <title>Sequencing, Assembly and Comparative Genomics of S. aureofaciens ATCC 10762.</title>
        <authorList>
            <person name="Gradnigo J.S."/>
            <person name="Johnson N."/>
            <person name="Somerville G.A."/>
        </authorList>
    </citation>
    <scope>NUCLEOTIDE SEQUENCE [LARGE SCALE GENOMIC DNA]</scope>
    <source>
        <strain evidence="1">ATCC 10762</strain>
    </source>
</reference>
<sequence length="63" mass="7098">MPRVAAVPMSMWLSSDVWWSVWWTATTPSTPRHRRSMMGTRLLRSTVPVRVTTQVAPSGTDAL</sequence>
<dbReference type="EMBL" id="JPRF03000001">
    <property type="protein sequence ID" value="OEV39520.1"/>
    <property type="molecule type" value="Genomic_DNA"/>
</dbReference>
<organism evidence="1 2">
    <name type="scientific">Kitasatospora aureofaciens</name>
    <name type="common">Streptomyces aureofaciens</name>
    <dbReference type="NCBI Taxonomy" id="1894"/>
    <lineage>
        <taxon>Bacteria</taxon>
        <taxon>Bacillati</taxon>
        <taxon>Actinomycetota</taxon>
        <taxon>Actinomycetes</taxon>
        <taxon>Kitasatosporales</taxon>
        <taxon>Streptomycetaceae</taxon>
        <taxon>Kitasatospora</taxon>
    </lineage>
</organism>
<protein>
    <submittedName>
        <fullName evidence="1">Uncharacterized protein</fullName>
    </submittedName>
</protein>
<comment type="caution">
    <text evidence="1">The sequence shown here is derived from an EMBL/GenBank/DDBJ whole genome shotgun (WGS) entry which is preliminary data.</text>
</comment>
<proteinExistence type="predicted"/>
<accession>A0A1E7NFN6</accession>